<keyword evidence="1" id="KW-0723">Serine/threonine-protein kinase</keyword>
<dbReference type="InterPro" id="IPR050267">
    <property type="entry name" value="Anti-sigma-factor_SerPK"/>
</dbReference>
<dbReference type="Proteomes" id="UP000319103">
    <property type="component" value="Unassembled WGS sequence"/>
</dbReference>
<dbReference type="SUPFAM" id="SSF55874">
    <property type="entry name" value="ATPase domain of HSP90 chaperone/DNA topoisomerase II/histidine kinase"/>
    <property type="match status" value="1"/>
</dbReference>
<name>A0A540W0A7_9ACTN</name>
<evidence type="ECO:0000313" key="4">
    <source>
        <dbReference type="Proteomes" id="UP000319103"/>
    </source>
</evidence>
<sequence length="152" mass="16435">MEREYRPMRDEFHVTVGVEAVRRARERVVAAAEHWGVPLSADALSDVRLCASELVANALEHAGGSCLVTVDWVADELRVEVADGCRRPPAVLVAGDELPSGRGLVLVEALAGRWGWRMVPGGKVVYFAFAAKRAPLGQRGEPVSASAASYRR</sequence>
<dbReference type="PANTHER" id="PTHR35526">
    <property type="entry name" value="ANTI-SIGMA-F FACTOR RSBW-RELATED"/>
    <property type="match status" value="1"/>
</dbReference>
<dbReference type="Gene3D" id="3.30.565.10">
    <property type="entry name" value="Histidine kinase-like ATPase, C-terminal domain"/>
    <property type="match status" value="1"/>
</dbReference>
<dbReference type="AlphaFoldDB" id="A0A540W0A7"/>
<dbReference type="InterPro" id="IPR036890">
    <property type="entry name" value="HATPase_C_sf"/>
</dbReference>
<dbReference type="PANTHER" id="PTHR35526:SF3">
    <property type="entry name" value="ANTI-SIGMA-F FACTOR RSBW"/>
    <property type="match status" value="1"/>
</dbReference>
<organism evidence="3 4">
    <name type="scientific">Kitasatospora acidiphila</name>
    <dbReference type="NCBI Taxonomy" id="2567942"/>
    <lineage>
        <taxon>Bacteria</taxon>
        <taxon>Bacillati</taxon>
        <taxon>Actinomycetota</taxon>
        <taxon>Actinomycetes</taxon>
        <taxon>Kitasatosporales</taxon>
        <taxon>Streptomycetaceae</taxon>
        <taxon>Kitasatospora</taxon>
    </lineage>
</organism>
<evidence type="ECO:0000259" key="2">
    <source>
        <dbReference type="Pfam" id="PF13581"/>
    </source>
</evidence>
<dbReference type="GO" id="GO:0004674">
    <property type="term" value="F:protein serine/threonine kinase activity"/>
    <property type="evidence" value="ECO:0007669"/>
    <property type="project" value="UniProtKB-KW"/>
</dbReference>
<proteinExistence type="predicted"/>
<dbReference type="CDD" id="cd16936">
    <property type="entry name" value="HATPase_RsbW-like"/>
    <property type="match status" value="1"/>
</dbReference>
<dbReference type="OrthoDB" id="3527613at2"/>
<comment type="caution">
    <text evidence="3">The sequence shown here is derived from an EMBL/GenBank/DDBJ whole genome shotgun (WGS) entry which is preliminary data.</text>
</comment>
<evidence type="ECO:0000256" key="1">
    <source>
        <dbReference type="ARBA" id="ARBA00022527"/>
    </source>
</evidence>
<dbReference type="GO" id="GO:0005524">
    <property type="term" value="F:ATP binding"/>
    <property type="evidence" value="ECO:0007669"/>
    <property type="project" value="UniProtKB-KW"/>
</dbReference>
<reference evidence="3 4" key="1">
    <citation type="submission" date="2019-06" db="EMBL/GenBank/DDBJ databases">
        <title>Description of Kitasatospora acidophila sp. nov. isolated from pine grove soil, and reclassification of Streptomyces novaecaesareae to Kitasatospora novaeceasareae comb. nov.</title>
        <authorList>
            <person name="Kim M.J."/>
        </authorList>
    </citation>
    <scope>NUCLEOTIDE SEQUENCE [LARGE SCALE GENOMIC DNA]</scope>
    <source>
        <strain evidence="3 4">MMS16-CNU292</strain>
    </source>
</reference>
<accession>A0A540W0A7</accession>
<keyword evidence="3" id="KW-0547">Nucleotide-binding</keyword>
<keyword evidence="4" id="KW-1185">Reference proteome</keyword>
<keyword evidence="1" id="KW-0808">Transferase</keyword>
<evidence type="ECO:0000313" key="3">
    <source>
        <dbReference type="EMBL" id="TQF02456.1"/>
    </source>
</evidence>
<keyword evidence="3" id="KW-0067">ATP-binding</keyword>
<gene>
    <name evidence="3" type="ORF">E6W39_09455</name>
</gene>
<dbReference type="RefSeq" id="WP_141633150.1">
    <property type="nucleotide sequence ID" value="NZ_VIGB01000003.1"/>
</dbReference>
<keyword evidence="1" id="KW-0418">Kinase</keyword>
<protein>
    <submittedName>
        <fullName evidence="3">ATP-binding protein</fullName>
    </submittedName>
</protein>
<feature type="domain" description="Histidine kinase/HSP90-like ATPase" evidence="2">
    <location>
        <begin position="18"/>
        <end position="127"/>
    </location>
</feature>
<dbReference type="InterPro" id="IPR003594">
    <property type="entry name" value="HATPase_dom"/>
</dbReference>
<dbReference type="Pfam" id="PF13581">
    <property type="entry name" value="HATPase_c_2"/>
    <property type="match status" value="1"/>
</dbReference>
<dbReference type="EMBL" id="VIGB01000003">
    <property type="protein sequence ID" value="TQF02456.1"/>
    <property type="molecule type" value="Genomic_DNA"/>
</dbReference>